<name>A0A067NXQ6_PLEO1</name>
<evidence type="ECO:0000313" key="2">
    <source>
        <dbReference type="Proteomes" id="UP000027073"/>
    </source>
</evidence>
<dbReference type="STRING" id="1137138.A0A067NXQ6"/>
<reference evidence="2" key="1">
    <citation type="journal article" date="2014" name="Proc. Natl. Acad. Sci. U.S.A.">
        <title>Extensive sampling of basidiomycete genomes demonstrates inadequacy of the white-rot/brown-rot paradigm for wood decay fungi.</title>
        <authorList>
            <person name="Riley R."/>
            <person name="Salamov A.A."/>
            <person name="Brown D.W."/>
            <person name="Nagy L.G."/>
            <person name="Floudas D."/>
            <person name="Held B.W."/>
            <person name="Levasseur A."/>
            <person name="Lombard V."/>
            <person name="Morin E."/>
            <person name="Otillar R."/>
            <person name="Lindquist E.A."/>
            <person name="Sun H."/>
            <person name="LaButti K.M."/>
            <person name="Schmutz J."/>
            <person name="Jabbour D."/>
            <person name="Luo H."/>
            <person name="Baker S.E."/>
            <person name="Pisabarro A.G."/>
            <person name="Walton J.D."/>
            <person name="Blanchette R.A."/>
            <person name="Henrissat B."/>
            <person name="Martin F."/>
            <person name="Cullen D."/>
            <person name="Hibbett D.S."/>
            <person name="Grigoriev I.V."/>
        </authorList>
    </citation>
    <scope>NUCLEOTIDE SEQUENCE [LARGE SCALE GENOMIC DNA]</scope>
    <source>
        <strain evidence="2">PC15</strain>
    </source>
</reference>
<dbReference type="OrthoDB" id="2842113at2759"/>
<dbReference type="AlphaFoldDB" id="A0A067NXQ6"/>
<dbReference type="InParanoid" id="A0A067NXQ6"/>
<dbReference type="Proteomes" id="UP000027073">
    <property type="component" value="Unassembled WGS sequence"/>
</dbReference>
<evidence type="ECO:0000313" key="1">
    <source>
        <dbReference type="EMBL" id="KDQ32709.1"/>
    </source>
</evidence>
<gene>
    <name evidence="1" type="ORF">PLEOSDRAFT_1080222</name>
</gene>
<protein>
    <submittedName>
        <fullName evidence="1">Uncharacterized protein</fullName>
    </submittedName>
</protein>
<dbReference type="VEuPathDB" id="FungiDB:PLEOSDRAFT_1080222"/>
<dbReference type="EMBL" id="KL198004">
    <property type="protein sequence ID" value="KDQ32709.1"/>
    <property type="molecule type" value="Genomic_DNA"/>
</dbReference>
<sequence>MAEVVLANGTNITLLQAREFLEFYHQFHNLQKPTIMTFTLPHLQDVTSAVMMVGSQRLANGKGKNKQIAIRNCQLKAAINLELYDPELWKAFVAFEREAKTSSSNSREY</sequence>
<proteinExistence type="predicted"/>
<dbReference type="HOGENOM" id="CLU_2185067_0_0_1"/>
<organism evidence="1 2">
    <name type="scientific">Pleurotus ostreatus (strain PC15)</name>
    <name type="common">Oyster mushroom</name>
    <dbReference type="NCBI Taxonomy" id="1137138"/>
    <lineage>
        <taxon>Eukaryota</taxon>
        <taxon>Fungi</taxon>
        <taxon>Dikarya</taxon>
        <taxon>Basidiomycota</taxon>
        <taxon>Agaricomycotina</taxon>
        <taxon>Agaricomycetes</taxon>
        <taxon>Agaricomycetidae</taxon>
        <taxon>Agaricales</taxon>
        <taxon>Pleurotineae</taxon>
        <taxon>Pleurotaceae</taxon>
        <taxon>Pleurotus</taxon>
    </lineage>
</organism>
<accession>A0A067NXQ6</accession>